<protein>
    <submittedName>
        <fullName evidence="1">Uncharacterized protein</fullName>
    </submittedName>
</protein>
<proteinExistence type="predicted"/>
<accession>A0AAD8J2M0</accession>
<dbReference type="InterPro" id="IPR044214">
    <property type="entry name" value="EDS1-like"/>
</dbReference>
<reference evidence="1" key="2">
    <citation type="submission" date="2023-05" db="EMBL/GenBank/DDBJ databases">
        <authorList>
            <person name="Schelkunov M.I."/>
        </authorList>
    </citation>
    <scope>NUCLEOTIDE SEQUENCE</scope>
    <source>
        <strain evidence="1">Hsosn_3</strain>
        <tissue evidence="1">Leaf</tissue>
    </source>
</reference>
<dbReference type="AlphaFoldDB" id="A0AAD8J2M0"/>
<organism evidence="1 2">
    <name type="scientific">Heracleum sosnowskyi</name>
    <dbReference type="NCBI Taxonomy" id="360622"/>
    <lineage>
        <taxon>Eukaryota</taxon>
        <taxon>Viridiplantae</taxon>
        <taxon>Streptophyta</taxon>
        <taxon>Embryophyta</taxon>
        <taxon>Tracheophyta</taxon>
        <taxon>Spermatophyta</taxon>
        <taxon>Magnoliopsida</taxon>
        <taxon>eudicotyledons</taxon>
        <taxon>Gunneridae</taxon>
        <taxon>Pentapetalae</taxon>
        <taxon>asterids</taxon>
        <taxon>campanulids</taxon>
        <taxon>Apiales</taxon>
        <taxon>Apiaceae</taxon>
        <taxon>Apioideae</taxon>
        <taxon>apioid superclade</taxon>
        <taxon>Tordylieae</taxon>
        <taxon>Tordyliinae</taxon>
        <taxon>Heracleum</taxon>
    </lineage>
</organism>
<reference evidence="1" key="1">
    <citation type="submission" date="2023-02" db="EMBL/GenBank/DDBJ databases">
        <title>Genome of toxic invasive species Heracleum sosnowskyi carries increased number of genes despite the absence of recent whole-genome duplications.</title>
        <authorList>
            <person name="Schelkunov M."/>
            <person name="Shtratnikova V."/>
            <person name="Makarenko M."/>
            <person name="Klepikova A."/>
            <person name="Omelchenko D."/>
            <person name="Novikova G."/>
            <person name="Obukhova E."/>
            <person name="Bogdanov V."/>
            <person name="Penin A."/>
            <person name="Logacheva M."/>
        </authorList>
    </citation>
    <scope>NUCLEOTIDE SEQUENCE</scope>
    <source>
        <strain evidence="1">Hsosn_3</strain>
        <tissue evidence="1">Leaf</tissue>
    </source>
</reference>
<sequence>MEDNMIEAIGMSDDIIKRACSVSMKAHKLSGKHYLRSKIRGSPDVVFAFAGSWYVKDFFKRTSFGEEDINLKMFRSMKSIGPNETAQVNASFAERFQNIHKTLKTEDRQQWGILEEGKHKIRAIFTIIKE</sequence>
<dbReference type="PANTHER" id="PTHR47090:SF2">
    <property type="entry name" value="PROTEIN EDS1-RELATED"/>
    <property type="match status" value="1"/>
</dbReference>
<comment type="caution">
    <text evidence="1">The sequence shown here is derived from an EMBL/GenBank/DDBJ whole genome shotgun (WGS) entry which is preliminary data.</text>
</comment>
<dbReference type="GO" id="GO:0006952">
    <property type="term" value="P:defense response"/>
    <property type="evidence" value="ECO:0007669"/>
    <property type="project" value="InterPro"/>
</dbReference>
<dbReference type="PANTHER" id="PTHR47090">
    <property type="entry name" value="PROTEIN EDS1-RELATED"/>
    <property type="match status" value="1"/>
</dbReference>
<gene>
    <name evidence="1" type="ORF">POM88_006453</name>
</gene>
<dbReference type="EMBL" id="JAUIZM010000002">
    <property type="protein sequence ID" value="KAK1396590.1"/>
    <property type="molecule type" value="Genomic_DNA"/>
</dbReference>
<name>A0AAD8J2M0_9APIA</name>
<evidence type="ECO:0000313" key="1">
    <source>
        <dbReference type="EMBL" id="KAK1396590.1"/>
    </source>
</evidence>
<dbReference type="Proteomes" id="UP001237642">
    <property type="component" value="Unassembled WGS sequence"/>
</dbReference>
<evidence type="ECO:0000313" key="2">
    <source>
        <dbReference type="Proteomes" id="UP001237642"/>
    </source>
</evidence>
<keyword evidence="2" id="KW-1185">Reference proteome</keyword>